<gene>
    <name evidence="3" type="ORF">GUJ93_ZPchr0015g6625</name>
</gene>
<feature type="chain" id="PRO_5035320803" evidence="2">
    <location>
        <begin position="23"/>
        <end position="186"/>
    </location>
</feature>
<feature type="region of interest" description="Disordered" evidence="1">
    <location>
        <begin position="42"/>
        <end position="64"/>
    </location>
</feature>
<dbReference type="EMBL" id="JAAALK010000085">
    <property type="protein sequence ID" value="KAG8083550.1"/>
    <property type="molecule type" value="Genomic_DNA"/>
</dbReference>
<sequence>MVNKFPVLVCSAFLPLPITISAEGGTCLNPLSEPKEKKFKAIRATGKDSVSSNNTDQHGGSTQKLLKQTAESISDCAKSSHKESAHIVFKKELGVGGGEQMPKEKTLEYTNMKEHVVVIQELDDTSNTTGRSLSPRVRDKLNLLIKSDLHEQKNGMLNGAAEKLACSSIHKFYMRRSSNHTALKKG</sequence>
<accession>A0A8J5VVK7</accession>
<dbReference type="Proteomes" id="UP000729402">
    <property type="component" value="Unassembled WGS sequence"/>
</dbReference>
<evidence type="ECO:0000256" key="2">
    <source>
        <dbReference type="SAM" id="SignalP"/>
    </source>
</evidence>
<evidence type="ECO:0000313" key="3">
    <source>
        <dbReference type="EMBL" id="KAG8083550.1"/>
    </source>
</evidence>
<feature type="signal peptide" evidence="2">
    <location>
        <begin position="1"/>
        <end position="22"/>
    </location>
</feature>
<name>A0A8J5VVK7_ZIZPA</name>
<comment type="caution">
    <text evidence="3">The sequence shown here is derived from an EMBL/GenBank/DDBJ whole genome shotgun (WGS) entry which is preliminary data.</text>
</comment>
<reference evidence="3" key="1">
    <citation type="journal article" date="2021" name="bioRxiv">
        <title>Whole Genome Assembly and Annotation of Northern Wild Rice, Zizania palustris L., Supports a Whole Genome Duplication in the Zizania Genus.</title>
        <authorList>
            <person name="Haas M."/>
            <person name="Kono T."/>
            <person name="Macchietto M."/>
            <person name="Millas R."/>
            <person name="McGilp L."/>
            <person name="Shao M."/>
            <person name="Duquette J."/>
            <person name="Hirsch C.N."/>
            <person name="Kimball J."/>
        </authorList>
    </citation>
    <scope>NUCLEOTIDE SEQUENCE</scope>
    <source>
        <tissue evidence="3">Fresh leaf tissue</tissue>
    </source>
</reference>
<proteinExistence type="predicted"/>
<reference evidence="3" key="2">
    <citation type="submission" date="2021-02" db="EMBL/GenBank/DDBJ databases">
        <authorList>
            <person name="Kimball J.A."/>
            <person name="Haas M.W."/>
            <person name="Macchietto M."/>
            <person name="Kono T."/>
            <person name="Duquette J."/>
            <person name="Shao M."/>
        </authorList>
    </citation>
    <scope>NUCLEOTIDE SEQUENCE</scope>
    <source>
        <tissue evidence="3">Fresh leaf tissue</tissue>
    </source>
</reference>
<protein>
    <submittedName>
        <fullName evidence="3">Uncharacterized protein</fullName>
    </submittedName>
</protein>
<organism evidence="3 4">
    <name type="scientific">Zizania palustris</name>
    <name type="common">Northern wild rice</name>
    <dbReference type="NCBI Taxonomy" id="103762"/>
    <lineage>
        <taxon>Eukaryota</taxon>
        <taxon>Viridiplantae</taxon>
        <taxon>Streptophyta</taxon>
        <taxon>Embryophyta</taxon>
        <taxon>Tracheophyta</taxon>
        <taxon>Spermatophyta</taxon>
        <taxon>Magnoliopsida</taxon>
        <taxon>Liliopsida</taxon>
        <taxon>Poales</taxon>
        <taxon>Poaceae</taxon>
        <taxon>BOP clade</taxon>
        <taxon>Oryzoideae</taxon>
        <taxon>Oryzeae</taxon>
        <taxon>Zizaniinae</taxon>
        <taxon>Zizania</taxon>
    </lineage>
</organism>
<feature type="compositionally biased region" description="Polar residues" evidence="1">
    <location>
        <begin position="48"/>
        <end position="64"/>
    </location>
</feature>
<evidence type="ECO:0000313" key="4">
    <source>
        <dbReference type="Proteomes" id="UP000729402"/>
    </source>
</evidence>
<dbReference type="AlphaFoldDB" id="A0A8J5VVK7"/>
<keyword evidence="4" id="KW-1185">Reference proteome</keyword>
<evidence type="ECO:0000256" key="1">
    <source>
        <dbReference type="SAM" id="MobiDB-lite"/>
    </source>
</evidence>
<keyword evidence="2" id="KW-0732">Signal</keyword>